<feature type="domain" description="SANT and BTB" evidence="2">
    <location>
        <begin position="116"/>
        <end position="215"/>
    </location>
</feature>
<dbReference type="Gene3D" id="3.30.710.10">
    <property type="entry name" value="Potassium Channel Kv1.1, Chain A"/>
    <property type="match status" value="1"/>
</dbReference>
<dbReference type="PANTHER" id="PTHR20946">
    <property type="entry name" value="SANT AND BTB DOMAIN REGULATOR OF CLASS SWITCH RECOMBINATION"/>
    <property type="match status" value="1"/>
</dbReference>
<feature type="compositionally biased region" description="Basic and acidic residues" evidence="1">
    <location>
        <begin position="90"/>
        <end position="100"/>
    </location>
</feature>
<dbReference type="InterPro" id="IPR021777">
    <property type="entry name" value="SANBR_BTB"/>
</dbReference>
<feature type="compositionally biased region" description="Basic and acidic residues" evidence="1">
    <location>
        <begin position="74"/>
        <end position="83"/>
    </location>
</feature>
<evidence type="ECO:0000313" key="4">
    <source>
        <dbReference type="RefSeq" id="XP_013382558.1"/>
    </source>
</evidence>
<gene>
    <name evidence="4" type="primary">LOC106153249</name>
</gene>
<dbReference type="OrthoDB" id="550012at2759"/>
<protein>
    <submittedName>
        <fullName evidence="4">Uncharacterized protein KIAA1841 homolog isoform X2</fullName>
    </submittedName>
</protein>
<dbReference type="InterPro" id="IPR009057">
    <property type="entry name" value="Homeodomain-like_sf"/>
</dbReference>
<dbReference type="InterPro" id="IPR045902">
    <property type="entry name" value="SANBR-like"/>
</dbReference>
<dbReference type="Proteomes" id="UP000085678">
    <property type="component" value="Unplaced"/>
</dbReference>
<feature type="compositionally biased region" description="Low complexity" evidence="1">
    <location>
        <begin position="64"/>
        <end position="73"/>
    </location>
</feature>
<evidence type="ECO:0000259" key="2">
    <source>
        <dbReference type="Pfam" id="PF11822"/>
    </source>
</evidence>
<organism evidence="3 4">
    <name type="scientific">Lingula anatina</name>
    <name type="common">Brachiopod</name>
    <name type="synonym">Lingula unguis</name>
    <dbReference type="NCBI Taxonomy" id="7574"/>
    <lineage>
        <taxon>Eukaryota</taxon>
        <taxon>Metazoa</taxon>
        <taxon>Spiralia</taxon>
        <taxon>Lophotrochozoa</taxon>
        <taxon>Brachiopoda</taxon>
        <taxon>Linguliformea</taxon>
        <taxon>Lingulata</taxon>
        <taxon>Lingulida</taxon>
        <taxon>Linguloidea</taxon>
        <taxon>Lingulidae</taxon>
        <taxon>Lingula</taxon>
    </lineage>
</organism>
<name>A0A1S3H970_LINAN</name>
<dbReference type="GeneID" id="106153249"/>
<dbReference type="CDD" id="cd00167">
    <property type="entry name" value="SANT"/>
    <property type="match status" value="1"/>
</dbReference>
<accession>A0A1S3H970</accession>
<feature type="region of interest" description="Disordered" evidence="1">
    <location>
        <begin position="59"/>
        <end position="100"/>
    </location>
</feature>
<dbReference type="PANTHER" id="PTHR20946:SF0">
    <property type="entry name" value="SANT AND BTB DOMAIN REGULATOR OF CLASS SWITCH RECOMBINATION"/>
    <property type="match status" value="1"/>
</dbReference>
<dbReference type="AlphaFoldDB" id="A0A1S3H970"/>
<dbReference type="InterPro" id="IPR001005">
    <property type="entry name" value="SANT/Myb"/>
</dbReference>
<sequence>MAGPLDIMLKSLMSSAEFIQLENKNWENISRLLPNTTPRQVKQRYDELLKQQITSQLSCTTLPSSKSSQSSKSSKTDTDDQKSSRPGSGRSRDLKMDRDLTSRKVRADTEDFGPTMVIHVCDEAKNLKQDFSCPRDLLVHEMKYFAEYLSTDAQRWEEVDISVHCDVQIFDWLMKYVKRFTKEVPDPPKLEPNNVISILISSDFLKMDYLVQECIGYCHKNMSAIVATPCNMNCINDKLVTRIADMFTHNEVDEVKDKKDKFKSKLFAKKIEKLFEPDAVNLCSPEKAITLFRCSVCHKLLTKTLEKKLKCATSRTTIDRVGNLSYYHTRDPSWDVNDYLLEQKAQLKTWRDVYWRLWGTINFLQCSRCKEYFTCTELGHCKYHPEKAVFEEKIGDKKTTSVIGTYPCCDQKTLRFDPLGQQKGCRVRDHVVVQTVAKKGETAENTNDSSSRVYDDLLAHRSAITVPYQGQSVSNENELNVFAMEESACGIQDTVVGEKKEGSNTDGSKAEPKLQALTVEEELALDYPNLLESDDEVGDEEPARGVKSKTRRVTVDPHAILVDGPEFNTTKNRKWDTSRSMRWNQDTQRDDDQRRMREIVSYLTKLRLPSEKLEKYKQKEYAGGLYMKIEAQWKAANTPTTKQNPNVIRAKTRVGQMRSTVSA</sequence>
<dbReference type="InterPro" id="IPR011333">
    <property type="entry name" value="SKP1/BTB/POZ_sf"/>
</dbReference>
<dbReference type="SUPFAM" id="SSF46689">
    <property type="entry name" value="Homeodomain-like"/>
    <property type="match status" value="1"/>
</dbReference>
<evidence type="ECO:0000313" key="3">
    <source>
        <dbReference type="Proteomes" id="UP000085678"/>
    </source>
</evidence>
<dbReference type="RefSeq" id="XP_013382558.1">
    <property type="nucleotide sequence ID" value="XM_013527104.2"/>
</dbReference>
<keyword evidence="3" id="KW-1185">Reference proteome</keyword>
<reference evidence="4" key="1">
    <citation type="submission" date="2025-08" db="UniProtKB">
        <authorList>
            <consortium name="RefSeq"/>
        </authorList>
    </citation>
    <scope>IDENTIFICATION</scope>
    <source>
        <tissue evidence="4">Gonads</tissue>
    </source>
</reference>
<proteinExistence type="predicted"/>
<dbReference type="Pfam" id="PF11822">
    <property type="entry name" value="BTB_SANBR"/>
    <property type="match status" value="1"/>
</dbReference>
<evidence type="ECO:0000256" key="1">
    <source>
        <dbReference type="SAM" id="MobiDB-lite"/>
    </source>
</evidence>